<protein>
    <submittedName>
        <fullName evidence="2">PhnB protein</fullName>
    </submittedName>
</protein>
<reference evidence="2 3" key="1">
    <citation type="submission" date="2018-09" db="EMBL/GenBank/DDBJ databases">
        <title>Genomic Encyclopedia of Type Strains, Phase III (KMG-III): the genomes of soil and plant-associated and newly described type strains.</title>
        <authorList>
            <person name="Whitman W."/>
        </authorList>
    </citation>
    <scope>NUCLEOTIDE SEQUENCE [LARGE SCALE GENOMIC DNA]</scope>
    <source>
        <strain evidence="2 3">CECT 7938</strain>
    </source>
</reference>
<evidence type="ECO:0000313" key="2">
    <source>
        <dbReference type="EMBL" id="RKE57353.1"/>
    </source>
</evidence>
<gene>
    <name evidence="2" type="ORF">DFQ12_2241</name>
</gene>
<feature type="domain" description="PhnB-like" evidence="1">
    <location>
        <begin position="7"/>
        <end position="138"/>
    </location>
</feature>
<dbReference type="RefSeq" id="WP_120258918.1">
    <property type="nucleotide sequence ID" value="NZ_RAPY01000001.1"/>
</dbReference>
<evidence type="ECO:0000259" key="1">
    <source>
        <dbReference type="Pfam" id="PF06983"/>
    </source>
</evidence>
<dbReference type="CDD" id="cd06588">
    <property type="entry name" value="PhnB_like"/>
    <property type="match status" value="1"/>
</dbReference>
<accession>A0A420BKV4</accession>
<name>A0A420BKV4_SPHD1</name>
<evidence type="ECO:0000313" key="3">
    <source>
        <dbReference type="Proteomes" id="UP000286246"/>
    </source>
</evidence>
<organism evidence="2 3">
    <name type="scientific">Sphingobacterium detergens</name>
    <dbReference type="NCBI Taxonomy" id="1145106"/>
    <lineage>
        <taxon>Bacteria</taxon>
        <taxon>Pseudomonadati</taxon>
        <taxon>Bacteroidota</taxon>
        <taxon>Sphingobacteriia</taxon>
        <taxon>Sphingobacteriales</taxon>
        <taxon>Sphingobacteriaceae</taxon>
        <taxon>Sphingobacterium</taxon>
    </lineage>
</organism>
<dbReference type="AlphaFoldDB" id="A0A420BKV4"/>
<dbReference type="PANTHER" id="PTHR33990">
    <property type="entry name" value="PROTEIN YJDN-RELATED"/>
    <property type="match status" value="1"/>
</dbReference>
<dbReference type="Pfam" id="PF06983">
    <property type="entry name" value="3-dmu-9_3-mt"/>
    <property type="match status" value="1"/>
</dbReference>
<proteinExistence type="predicted"/>
<dbReference type="InterPro" id="IPR028973">
    <property type="entry name" value="PhnB-like"/>
</dbReference>
<dbReference type="Proteomes" id="UP000286246">
    <property type="component" value="Unassembled WGS sequence"/>
</dbReference>
<dbReference type="OrthoDB" id="9795306at2"/>
<comment type="caution">
    <text evidence="2">The sequence shown here is derived from an EMBL/GenBank/DDBJ whole genome shotgun (WGS) entry which is preliminary data.</text>
</comment>
<dbReference type="InterPro" id="IPR029068">
    <property type="entry name" value="Glyas_Bleomycin-R_OHBP_Dase"/>
</dbReference>
<dbReference type="EMBL" id="RAPY01000001">
    <property type="protein sequence ID" value="RKE57353.1"/>
    <property type="molecule type" value="Genomic_DNA"/>
</dbReference>
<dbReference type="PANTHER" id="PTHR33990:SF1">
    <property type="entry name" value="PROTEIN YJDN"/>
    <property type="match status" value="1"/>
</dbReference>
<dbReference type="SUPFAM" id="SSF54593">
    <property type="entry name" value="Glyoxalase/Bleomycin resistance protein/Dihydroxybiphenyl dioxygenase"/>
    <property type="match status" value="1"/>
</dbReference>
<keyword evidence="3" id="KW-1185">Reference proteome</keyword>
<sequence>MALLHAYLNFNGNCEEAFDFYKTVFNTPLIGVHRFGDMPADPEHPIAEADKDKIMHTALNINDSVMLMGSDCLESFGQKATFGTGSYLMLDAQSATEATELYNKLSVGAQNMEMPLGEQFFAELFASFQDKFGIAWMIHFEGNKKMRA</sequence>
<dbReference type="Gene3D" id="3.10.180.10">
    <property type="entry name" value="2,3-Dihydroxybiphenyl 1,2-Dioxygenase, domain 1"/>
    <property type="match status" value="1"/>
</dbReference>